<accession>A0A1H7KH89</accession>
<gene>
    <name evidence="1" type="ORF">SAMN05216262_103135</name>
</gene>
<dbReference type="AlphaFoldDB" id="A0A1H7KH89"/>
<dbReference type="RefSeq" id="WP_139175507.1">
    <property type="nucleotide sequence ID" value="NZ_FOBI01000003.1"/>
</dbReference>
<evidence type="ECO:0000313" key="1">
    <source>
        <dbReference type="EMBL" id="SEK85880.1"/>
    </source>
</evidence>
<protein>
    <submittedName>
        <fullName evidence="1">Uncharacterized protein</fullName>
    </submittedName>
</protein>
<organism evidence="1 2">
    <name type="scientific">Colwellia chukchiensis</name>
    <dbReference type="NCBI Taxonomy" id="641665"/>
    <lineage>
        <taxon>Bacteria</taxon>
        <taxon>Pseudomonadati</taxon>
        <taxon>Pseudomonadota</taxon>
        <taxon>Gammaproteobacteria</taxon>
        <taxon>Alteromonadales</taxon>
        <taxon>Colwelliaceae</taxon>
        <taxon>Colwellia</taxon>
    </lineage>
</organism>
<proteinExistence type="predicted"/>
<keyword evidence="2" id="KW-1185">Reference proteome</keyword>
<reference evidence="2" key="1">
    <citation type="submission" date="2016-10" db="EMBL/GenBank/DDBJ databases">
        <authorList>
            <person name="Varghese N."/>
            <person name="Submissions S."/>
        </authorList>
    </citation>
    <scope>NUCLEOTIDE SEQUENCE [LARGE SCALE GENOMIC DNA]</scope>
    <source>
        <strain evidence="2">CGMCC 1.9127</strain>
    </source>
</reference>
<sequence length="813" mass="93486">MKQVKYLCIARSGVVLPNSVEAEHFYREDLSMFLAEQLKRQTLSEIDYVLVVGESDVVFGAELAIQYGLTLSVYGYEYDFRDHKIVDTNKEQVLRELLSVSKEPKLFTQSLNELLNKLIKKVPLQLSEVQVEKLILAATPQALNIGGEKATDVAKRMVMDFFEQKKREVKDLVSPRLSDQVKEICLSYKNELVEYIKKNPGFYVLNEHMGAGKSQDVIIPLFNEFSSTDLKPIVITPTIALSTQLINDKRNYQHQKELDVSDLKAVAACVISATANWKYQKYGKDSKVCLIEEFEECESAICSTELMYPKTLHRCSEAMEQWQRILQTETVVIADAMFSNFSAQQIVKSGRSITIVKNTDQANTQNKKLTVFPYQKQLSKLVDCLNSGERAIAFCDGKHSYNGKFNTIANVIKEQTNVKPIVVDSVFIKKDQPDYFYDLTTRIEEQPCHIFSPVVTSGISVVTNKVNSVNIFACHTLLPTQLVQSSGRFRKSQEIIISFDKRSRFTTTDKKLIFNELAYKAYEEQCSSDLSALFKDKHCQLVLDRIAHNRRMKLNYVFTTLQLFEEMGYEITLEDIKDDSEAISKLIKRLFNQNKSKFIDVAANTVYDKTEHDFLKNSFEILTNEEKFKLQVYELQRFYNLKTFDCVDSARRLIEFDKGGKSRRHLEHIRVLQGGFCPIENPKLVVIQKIFKHIFSILNVDEVNLTANYKIDDIDKLAQYIKTAKIEGYKVRNELIALGCSTDIAGEYKDRGYLTRGILNVLFGQVQDYIRVGSKDKLGHRPVDFYFLLPNKSELTKKYFEQKYYSKALHSSN</sequence>
<dbReference type="Proteomes" id="UP000199297">
    <property type="component" value="Unassembled WGS sequence"/>
</dbReference>
<dbReference type="EMBL" id="FOBI01000003">
    <property type="protein sequence ID" value="SEK85880.1"/>
    <property type="molecule type" value="Genomic_DNA"/>
</dbReference>
<dbReference type="STRING" id="641665.GCA_002104455_02660"/>
<evidence type="ECO:0000313" key="2">
    <source>
        <dbReference type="Proteomes" id="UP000199297"/>
    </source>
</evidence>
<name>A0A1H7KH89_9GAMM</name>
<dbReference type="OrthoDB" id="6401823at2"/>